<dbReference type="AlphaFoldDB" id="A0A1N7A9J2"/>
<evidence type="ECO:0000259" key="4">
    <source>
        <dbReference type="PROSITE" id="PS50949"/>
    </source>
</evidence>
<organism evidence="5 6">
    <name type="scientific">Micromonospora avicenniae</name>
    <dbReference type="NCBI Taxonomy" id="1198245"/>
    <lineage>
        <taxon>Bacteria</taxon>
        <taxon>Bacillati</taxon>
        <taxon>Actinomycetota</taxon>
        <taxon>Actinomycetes</taxon>
        <taxon>Micromonosporales</taxon>
        <taxon>Micromonosporaceae</taxon>
        <taxon>Micromonospora</taxon>
    </lineage>
</organism>
<dbReference type="STRING" id="1198245.SAMN05444858_10910"/>
<dbReference type="SUPFAM" id="SSF46785">
    <property type="entry name" value="Winged helix' DNA-binding domain"/>
    <property type="match status" value="1"/>
</dbReference>
<dbReference type="Proteomes" id="UP000186004">
    <property type="component" value="Unassembled WGS sequence"/>
</dbReference>
<protein>
    <submittedName>
        <fullName evidence="5">Transcriptional regulator, GntR family</fullName>
    </submittedName>
</protein>
<keyword evidence="3" id="KW-0804">Transcription</keyword>
<keyword evidence="2" id="KW-0238">DNA-binding</keyword>
<dbReference type="Pfam" id="PF00392">
    <property type="entry name" value="GntR"/>
    <property type="match status" value="1"/>
</dbReference>
<feature type="domain" description="HTH gntR-type" evidence="4">
    <location>
        <begin position="18"/>
        <end position="86"/>
    </location>
</feature>
<evidence type="ECO:0000313" key="5">
    <source>
        <dbReference type="EMBL" id="SIR35718.1"/>
    </source>
</evidence>
<reference evidence="5 6" key="1">
    <citation type="submission" date="2017-01" db="EMBL/GenBank/DDBJ databases">
        <authorList>
            <person name="Mah S.A."/>
            <person name="Swanson W.J."/>
            <person name="Moy G.W."/>
            <person name="Vacquier V.D."/>
        </authorList>
    </citation>
    <scope>NUCLEOTIDE SEQUENCE [LARGE SCALE GENOMIC DNA]</scope>
    <source>
        <strain evidence="5 6">DSM 45758</strain>
    </source>
</reference>
<dbReference type="PANTHER" id="PTHR38445:SF9">
    <property type="entry name" value="HTH-TYPE TRANSCRIPTIONAL REPRESSOR YTRA"/>
    <property type="match status" value="1"/>
</dbReference>
<dbReference type="SMART" id="SM00345">
    <property type="entry name" value="HTH_GNTR"/>
    <property type="match status" value="1"/>
</dbReference>
<dbReference type="PANTHER" id="PTHR38445">
    <property type="entry name" value="HTH-TYPE TRANSCRIPTIONAL REPRESSOR YTRA"/>
    <property type="match status" value="1"/>
</dbReference>
<evidence type="ECO:0000256" key="3">
    <source>
        <dbReference type="ARBA" id="ARBA00023163"/>
    </source>
</evidence>
<dbReference type="CDD" id="cd07377">
    <property type="entry name" value="WHTH_GntR"/>
    <property type="match status" value="1"/>
</dbReference>
<dbReference type="PROSITE" id="PS50949">
    <property type="entry name" value="HTH_GNTR"/>
    <property type="match status" value="1"/>
</dbReference>
<evidence type="ECO:0000256" key="1">
    <source>
        <dbReference type="ARBA" id="ARBA00023015"/>
    </source>
</evidence>
<dbReference type="GO" id="GO:0003677">
    <property type="term" value="F:DNA binding"/>
    <property type="evidence" value="ECO:0007669"/>
    <property type="project" value="UniProtKB-KW"/>
</dbReference>
<gene>
    <name evidence="5" type="ORF">SAMN05444858_10910</name>
</gene>
<dbReference type="EMBL" id="FTNF01000009">
    <property type="protein sequence ID" value="SIR35718.1"/>
    <property type="molecule type" value="Genomic_DNA"/>
</dbReference>
<keyword evidence="6" id="KW-1185">Reference proteome</keyword>
<proteinExistence type="predicted"/>
<sequence length="129" mass="13807">MTKREADMLISVDLDSPVPPYEQVRGQLAEMVGDGRLPVGTRLPTVRQLAADLNLAPNTVARAYRELEGAGLLETRGRNGTFVAPGRDDAMDRLQRSAADYALEARRLGVPPGTALALVRAALDASRPG</sequence>
<dbReference type="GO" id="GO:0003700">
    <property type="term" value="F:DNA-binding transcription factor activity"/>
    <property type="evidence" value="ECO:0007669"/>
    <property type="project" value="InterPro"/>
</dbReference>
<dbReference type="Gene3D" id="1.10.10.10">
    <property type="entry name" value="Winged helix-like DNA-binding domain superfamily/Winged helix DNA-binding domain"/>
    <property type="match status" value="1"/>
</dbReference>
<dbReference type="InterPro" id="IPR036388">
    <property type="entry name" value="WH-like_DNA-bd_sf"/>
</dbReference>
<dbReference type="InterPro" id="IPR000524">
    <property type="entry name" value="Tscrpt_reg_HTH_GntR"/>
</dbReference>
<evidence type="ECO:0000256" key="2">
    <source>
        <dbReference type="ARBA" id="ARBA00023125"/>
    </source>
</evidence>
<keyword evidence="1" id="KW-0805">Transcription regulation</keyword>
<evidence type="ECO:0000313" key="6">
    <source>
        <dbReference type="Proteomes" id="UP000186004"/>
    </source>
</evidence>
<name>A0A1N7A9J2_9ACTN</name>
<accession>A0A1N7A9J2</accession>
<dbReference type="InterPro" id="IPR036390">
    <property type="entry name" value="WH_DNA-bd_sf"/>
</dbReference>